<accession>A0AAN6FBP9</accession>
<evidence type="ECO:0000313" key="2">
    <source>
        <dbReference type="Proteomes" id="UP001168146"/>
    </source>
</evidence>
<name>A0AAN6FBP9_9PEZI</name>
<comment type="caution">
    <text evidence="1">The sequence shown here is derived from an EMBL/GenBank/DDBJ whole genome shotgun (WGS) entry which is preliminary data.</text>
</comment>
<dbReference type="EMBL" id="JASUXU010000089">
    <property type="protein sequence ID" value="KAK0308215.1"/>
    <property type="molecule type" value="Genomic_DNA"/>
</dbReference>
<sequence length="249" mass="29564">MYRQAGGTVAEETQDRRYNFPNIRWKDQGGTRRTFPAELPFREYDSFAHCWRQGPHRLRNFRPNLYFTRPCDGKRTGTLGRLKDALTGEGPDVFVTISGDKRTLMRDRPQKWQWAGWGAPDREAYRYDKDWRQQDAMPLMGKDMWHGGKMYNFRDRKFHRPKMWWYTNPNSDRVWTNAQWEDGARRSDMSPLNKELMNDEGFALEWTWATAGWWAREAELESPTAYRGDMAGSRHRRLEGVEDGPIDEV</sequence>
<evidence type="ECO:0000313" key="1">
    <source>
        <dbReference type="EMBL" id="KAK0308215.1"/>
    </source>
</evidence>
<organism evidence="1 2">
    <name type="scientific">Friedmanniomyces endolithicus</name>
    <dbReference type="NCBI Taxonomy" id="329885"/>
    <lineage>
        <taxon>Eukaryota</taxon>
        <taxon>Fungi</taxon>
        <taxon>Dikarya</taxon>
        <taxon>Ascomycota</taxon>
        <taxon>Pezizomycotina</taxon>
        <taxon>Dothideomycetes</taxon>
        <taxon>Dothideomycetidae</taxon>
        <taxon>Mycosphaerellales</taxon>
        <taxon>Teratosphaeriaceae</taxon>
        <taxon>Friedmanniomyces</taxon>
    </lineage>
</organism>
<gene>
    <name evidence="1" type="ORF">LTR82_015669</name>
</gene>
<dbReference type="AlphaFoldDB" id="A0AAN6FBP9"/>
<dbReference type="Proteomes" id="UP001168146">
    <property type="component" value="Unassembled WGS sequence"/>
</dbReference>
<reference evidence="1" key="1">
    <citation type="submission" date="2021-12" db="EMBL/GenBank/DDBJ databases">
        <title>Black yeast isolated from Biological Soil Crust.</title>
        <authorList>
            <person name="Kurbessoian T."/>
        </authorList>
    </citation>
    <scope>NUCLEOTIDE SEQUENCE</scope>
    <source>
        <strain evidence="1">CCFEE 5208</strain>
    </source>
</reference>
<protein>
    <submittedName>
        <fullName evidence="1">Uncharacterized protein</fullName>
    </submittedName>
</protein>
<proteinExistence type="predicted"/>